<name>A0AAX1WVF9_9BURK</name>
<organism evidence="2 3">
    <name type="scientific">Diaphorobacter nitroreducens</name>
    <dbReference type="NCBI Taxonomy" id="164759"/>
    <lineage>
        <taxon>Bacteria</taxon>
        <taxon>Pseudomonadati</taxon>
        <taxon>Pseudomonadota</taxon>
        <taxon>Betaproteobacteria</taxon>
        <taxon>Burkholderiales</taxon>
        <taxon>Comamonadaceae</taxon>
        <taxon>Diaphorobacter</taxon>
    </lineage>
</organism>
<evidence type="ECO:0000313" key="2">
    <source>
        <dbReference type="EMBL" id="ROR47976.1"/>
    </source>
</evidence>
<gene>
    <name evidence="2" type="ORF">EDC60_1481</name>
</gene>
<keyword evidence="3" id="KW-1185">Reference proteome</keyword>
<dbReference type="Proteomes" id="UP000271868">
    <property type="component" value="Unassembled WGS sequence"/>
</dbReference>
<dbReference type="InterPro" id="IPR006944">
    <property type="entry name" value="Phage/GTA_portal"/>
</dbReference>
<evidence type="ECO:0000313" key="3">
    <source>
        <dbReference type="Proteomes" id="UP000271868"/>
    </source>
</evidence>
<dbReference type="EMBL" id="RJVL01000003">
    <property type="protein sequence ID" value="ROR47976.1"/>
    <property type="molecule type" value="Genomic_DNA"/>
</dbReference>
<dbReference type="NCBIfam" id="TIGR01537">
    <property type="entry name" value="portal_HK97"/>
    <property type="match status" value="1"/>
</dbReference>
<comment type="caution">
    <text evidence="2">The sequence shown here is derived from an EMBL/GenBank/DDBJ whole genome shotgun (WGS) entry which is preliminary data.</text>
</comment>
<dbReference type="InterPro" id="IPR006427">
    <property type="entry name" value="Portal_HK97"/>
</dbReference>
<reference evidence="2 3" key="1">
    <citation type="submission" date="2018-11" db="EMBL/GenBank/DDBJ databases">
        <title>Genomic Encyclopedia of Type Strains, Phase IV (KMG-IV): sequencing the most valuable type-strain genomes for metagenomic binning, comparative biology and taxonomic classification.</title>
        <authorList>
            <person name="Goeker M."/>
        </authorList>
    </citation>
    <scope>NUCLEOTIDE SEQUENCE [LARGE SCALE GENOMIC DNA]</scope>
    <source>
        <strain evidence="2 3">DSM 15985</strain>
    </source>
</reference>
<protein>
    <submittedName>
        <fullName evidence="2">HK97 family phage portal protein</fullName>
    </submittedName>
</protein>
<dbReference type="Gene3D" id="3.30.1120.70">
    <property type="match status" value="1"/>
</dbReference>
<dbReference type="AlphaFoldDB" id="A0AAX1WVF9"/>
<dbReference type="Gene3D" id="3.40.140.120">
    <property type="match status" value="1"/>
</dbReference>
<evidence type="ECO:0000256" key="1">
    <source>
        <dbReference type="SAM" id="MobiDB-lite"/>
    </source>
</evidence>
<proteinExistence type="predicted"/>
<dbReference type="Gene3D" id="1.20.1270.210">
    <property type="match status" value="1"/>
</dbReference>
<feature type="region of interest" description="Disordered" evidence="1">
    <location>
        <begin position="371"/>
        <end position="403"/>
    </location>
</feature>
<dbReference type="Pfam" id="PF04860">
    <property type="entry name" value="Phage_portal"/>
    <property type="match status" value="1"/>
</dbReference>
<dbReference type="RefSeq" id="WP_123675653.1">
    <property type="nucleotide sequence ID" value="NZ_RJVL01000003.1"/>
</dbReference>
<accession>A0AAX1WVF9</accession>
<sequence length="403" mass="43536">MLNRILSAIGLEKRSTIGVNGWPVPLSATAVTPESAQGVGACYAAVALIAEAIGSLPLKLYRQDGDDRKAATEHPLHTVLHRAPNGQQSATEFWEWMVSSMLLTGNAYAKVTRGFDGQVRSLDPMVTDRVTIMRKGETIAGYEYTNRDGVRERLLPAEVFHLRHRAGNDPLVGVSPIAAARAVIQLAQAEAQHGQSTFDNGTKASGIITMPGRLKPEQRQAIAQSWQSQYAGGSNAGKVPIMEEGSSFVPISLSLADSEWVASRRFSVEEVARIFKVPPVLIGDLSHSTYSNSVAMDMFFAKHTLGRHLSAIEGAINRQLLTPAAARTMYAEFSLEGLLRGASTERAAFYSSGISDGWMLKSEARKLENLPAIEGLDDEKEGGHSVPTPAPLPYPSKQQEAMA</sequence>